<protein>
    <submittedName>
        <fullName evidence="2">Uncharacterized protein</fullName>
    </submittedName>
</protein>
<evidence type="ECO:0000256" key="1">
    <source>
        <dbReference type="SAM" id="SignalP"/>
    </source>
</evidence>
<dbReference type="Proteomes" id="UP001219537">
    <property type="component" value="Chromosome 1"/>
</dbReference>
<feature type="chain" id="PRO_5042975363" evidence="1">
    <location>
        <begin position="24"/>
        <end position="172"/>
    </location>
</feature>
<name>A0AAQ2XX94_9VIBR</name>
<dbReference type="RefSeq" id="WP_274290233.1">
    <property type="nucleotide sequence ID" value="NZ_CP117988.1"/>
</dbReference>
<organism evidence="2 3">
    <name type="scientific">Vibrio campbellii</name>
    <dbReference type="NCBI Taxonomy" id="680"/>
    <lineage>
        <taxon>Bacteria</taxon>
        <taxon>Pseudomonadati</taxon>
        <taxon>Pseudomonadota</taxon>
        <taxon>Gammaproteobacteria</taxon>
        <taxon>Vibrionales</taxon>
        <taxon>Vibrionaceae</taxon>
        <taxon>Vibrio</taxon>
    </lineage>
</organism>
<evidence type="ECO:0000313" key="3">
    <source>
        <dbReference type="Proteomes" id="UP001219537"/>
    </source>
</evidence>
<gene>
    <name evidence="2" type="ORF">PUN50_09465</name>
</gene>
<sequence length="172" mass="19120">MKASTLIKVAFLLLTMFSFGTKAETYTFRLVSEIDKSDFFSYQITKVTFSPANITLRPNAETNTFHDAFTLLTVDTDIQSSDVSMKFQLFMKSNTAQCFDIDETALVTPSDFAQIFIAEQPLTELTPALLDFNKTSDGLKSGEYDVKLTFGEIPNGANICRGEFSVLAELSL</sequence>
<keyword evidence="1" id="KW-0732">Signal</keyword>
<accession>A0AAQ2XX94</accession>
<dbReference type="AlphaFoldDB" id="A0AAQ2XX94"/>
<evidence type="ECO:0000313" key="2">
    <source>
        <dbReference type="EMBL" id="WDG06979.1"/>
    </source>
</evidence>
<reference evidence="2" key="1">
    <citation type="submission" date="2023-02" db="EMBL/GenBank/DDBJ databases">
        <title>Isolation, identification, and genome analysis of Vibrio campbellii in the Penaeus vannamei larvae stage.</title>
        <authorList>
            <person name="Huang T."/>
            <person name="Zhang B."/>
        </authorList>
    </citation>
    <scope>NUCLEOTIDE SEQUENCE</scope>
    <source>
        <strain evidence="2">20220413_1</strain>
    </source>
</reference>
<dbReference type="EMBL" id="CP117988">
    <property type="protein sequence ID" value="WDG06979.1"/>
    <property type="molecule type" value="Genomic_DNA"/>
</dbReference>
<proteinExistence type="predicted"/>
<feature type="signal peptide" evidence="1">
    <location>
        <begin position="1"/>
        <end position="23"/>
    </location>
</feature>